<evidence type="ECO:0000256" key="2">
    <source>
        <dbReference type="ARBA" id="ARBA00022679"/>
    </source>
</evidence>
<sequence length="332" mass="38972">MPHQPHPRTFQVTPRNTWVLPEQKVVYVSAAKVACTTLKWMVSDLAGEDHRRIDTVASGMQSRLMTIHPGRSLLQHVTSVHTMPVDEVARISPDNGWFVFGALRDPWSRLWSAWQSKFLVRANRYVRNYRDEPFFPRVPQRAADIVEDFRTFVELAPWTTDPRLAEDLHFRPQVRALQPEAIPFTRIYDLREFGTMTADLHAHLQSIGKDKELYVPRANETPVPMSREVWAGGLKERVEQLYREDFDAFGERWDFDRLKFAPDGWTQDAVNHAAFQTEANDWIGQVWASGKRWRRQRDEVARRLRATERRIDKAEQRVKRLQARHDRLRAKA</sequence>
<reference evidence="9 10" key="1">
    <citation type="submission" date="2019-01" db="EMBL/GenBank/DDBJ databases">
        <title>Nocardioides guangzhouensis sp. nov., an actinobacterium isolated from soil.</title>
        <authorList>
            <person name="Fu Y."/>
            <person name="Cai Y."/>
            <person name="Lin Z."/>
            <person name="Chen P."/>
        </authorList>
    </citation>
    <scope>NUCLEOTIDE SEQUENCE [LARGE SCALE GENOMIC DNA]</scope>
    <source>
        <strain evidence="9 10">NBRC 105384</strain>
    </source>
</reference>
<evidence type="ECO:0000256" key="3">
    <source>
        <dbReference type="ARBA" id="ARBA00022692"/>
    </source>
</evidence>
<keyword evidence="8" id="KW-0175">Coiled coil</keyword>
<evidence type="ECO:0000256" key="1">
    <source>
        <dbReference type="ARBA" id="ARBA00004323"/>
    </source>
</evidence>
<protein>
    <recommendedName>
        <fullName evidence="11">Sulfotransferase family protein</fullName>
    </recommendedName>
</protein>
<keyword evidence="10" id="KW-1185">Reference proteome</keyword>
<proteinExistence type="predicted"/>
<keyword evidence="5" id="KW-0333">Golgi apparatus</keyword>
<evidence type="ECO:0000313" key="9">
    <source>
        <dbReference type="EMBL" id="RYU12861.1"/>
    </source>
</evidence>
<dbReference type="AlphaFoldDB" id="A0A4Q5J5L3"/>
<feature type="coiled-coil region" evidence="8">
    <location>
        <begin position="297"/>
        <end position="331"/>
    </location>
</feature>
<dbReference type="EMBL" id="SDPU01000020">
    <property type="protein sequence ID" value="RYU12861.1"/>
    <property type="molecule type" value="Genomic_DNA"/>
</dbReference>
<gene>
    <name evidence="9" type="ORF">ETU37_07815</name>
</gene>
<evidence type="ECO:0000256" key="7">
    <source>
        <dbReference type="ARBA" id="ARBA00023180"/>
    </source>
</evidence>
<evidence type="ECO:0000313" key="10">
    <source>
        <dbReference type="Proteomes" id="UP000291189"/>
    </source>
</evidence>
<dbReference type="InterPro" id="IPR018011">
    <property type="entry name" value="Carb_sulfotrans_8-10"/>
</dbReference>
<organism evidence="9 10">
    <name type="scientific">Nocardioides iriomotensis</name>
    <dbReference type="NCBI Taxonomy" id="715784"/>
    <lineage>
        <taxon>Bacteria</taxon>
        <taxon>Bacillati</taxon>
        <taxon>Actinomycetota</taxon>
        <taxon>Actinomycetes</taxon>
        <taxon>Propionibacteriales</taxon>
        <taxon>Nocardioidaceae</taxon>
        <taxon>Nocardioides</taxon>
    </lineage>
</organism>
<comment type="caution">
    <text evidence="9">The sequence shown here is derived from an EMBL/GenBank/DDBJ whole genome shotgun (WGS) entry which is preliminary data.</text>
</comment>
<dbReference type="Proteomes" id="UP000291189">
    <property type="component" value="Unassembled WGS sequence"/>
</dbReference>
<dbReference type="Pfam" id="PF03567">
    <property type="entry name" value="Sulfotransfer_2"/>
    <property type="match status" value="1"/>
</dbReference>
<evidence type="ECO:0000256" key="4">
    <source>
        <dbReference type="ARBA" id="ARBA00022989"/>
    </source>
</evidence>
<dbReference type="PANTHER" id="PTHR12137">
    <property type="entry name" value="CARBOHYDRATE SULFOTRANSFERASE"/>
    <property type="match status" value="1"/>
</dbReference>
<dbReference type="GO" id="GO:0016020">
    <property type="term" value="C:membrane"/>
    <property type="evidence" value="ECO:0007669"/>
    <property type="project" value="InterPro"/>
</dbReference>
<dbReference type="InterPro" id="IPR005331">
    <property type="entry name" value="Sulfotransferase"/>
</dbReference>
<dbReference type="OrthoDB" id="288532at2"/>
<evidence type="ECO:0008006" key="11">
    <source>
        <dbReference type="Google" id="ProtNLM"/>
    </source>
</evidence>
<comment type="subcellular location">
    <subcellularLocation>
        <location evidence="1">Golgi apparatus membrane</location>
        <topology evidence="1">Single-pass type II membrane protein</topology>
    </subcellularLocation>
</comment>
<keyword evidence="3" id="KW-0812">Transmembrane</keyword>
<evidence type="ECO:0000256" key="8">
    <source>
        <dbReference type="SAM" id="Coils"/>
    </source>
</evidence>
<keyword evidence="7" id="KW-0325">Glycoprotein</keyword>
<keyword evidence="4" id="KW-1133">Transmembrane helix</keyword>
<dbReference type="PANTHER" id="PTHR12137:SF54">
    <property type="entry name" value="CARBOHYDRATE SULFOTRANSFERASE"/>
    <property type="match status" value="1"/>
</dbReference>
<name>A0A4Q5J5L3_9ACTN</name>
<keyword evidence="6" id="KW-0472">Membrane</keyword>
<dbReference type="RefSeq" id="WP_129986680.1">
    <property type="nucleotide sequence ID" value="NZ_SDPU01000020.1"/>
</dbReference>
<dbReference type="GO" id="GO:0008146">
    <property type="term" value="F:sulfotransferase activity"/>
    <property type="evidence" value="ECO:0007669"/>
    <property type="project" value="InterPro"/>
</dbReference>
<dbReference type="GO" id="GO:0016051">
    <property type="term" value="P:carbohydrate biosynthetic process"/>
    <property type="evidence" value="ECO:0007669"/>
    <property type="project" value="InterPro"/>
</dbReference>
<evidence type="ECO:0000256" key="5">
    <source>
        <dbReference type="ARBA" id="ARBA00023034"/>
    </source>
</evidence>
<keyword evidence="2" id="KW-0808">Transferase</keyword>
<evidence type="ECO:0000256" key="6">
    <source>
        <dbReference type="ARBA" id="ARBA00023136"/>
    </source>
</evidence>
<accession>A0A4Q5J5L3</accession>